<reference evidence="2 3" key="1">
    <citation type="submission" date="2019-12" db="EMBL/GenBank/DDBJ databases">
        <title>Chromosome-level assembly of the Caenorhabditis remanei genome.</title>
        <authorList>
            <person name="Teterina A.A."/>
            <person name="Willis J.H."/>
            <person name="Phillips P.C."/>
        </authorList>
    </citation>
    <scope>NUCLEOTIDE SEQUENCE [LARGE SCALE GENOMIC DNA]</scope>
    <source>
        <strain evidence="2 3">PX506</strain>
        <tissue evidence="2">Whole organism</tissue>
    </source>
</reference>
<organism evidence="2 3">
    <name type="scientific">Caenorhabditis remanei</name>
    <name type="common">Caenorhabditis vulgaris</name>
    <dbReference type="NCBI Taxonomy" id="31234"/>
    <lineage>
        <taxon>Eukaryota</taxon>
        <taxon>Metazoa</taxon>
        <taxon>Ecdysozoa</taxon>
        <taxon>Nematoda</taxon>
        <taxon>Chromadorea</taxon>
        <taxon>Rhabditida</taxon>
        <taxon>Rhabditina</taxon>
        <taxon>Rhabditomorpha</taxon>
        <taxon>Rhabditoidea</taxon>
        <taxon>Rhabditidae</taxon>
        <taxon>Peloderinae</taxon>
        <taxon>Caenorhabditis</taxon>
    </lineage>
</organism>
<proteinExistence type="predicted"/>
<dbReference type="Pfam" id="PF05699">
    <property type="entry name" value="Dimer_Tnp_hAT"/>
    <property type="match status" value="1"/>
</dbReference>
<gene>
    <name evidence="2" type="ORF">GCK72_021132</name>
</gene>
<dbReference type="SUPFAM" id="SSF53098">
    <property type="entry name" value="Ribonuclease H-like"/>
    <property type="match status" value="1"/>
</dbReference>
<evidence type="ECO:0000313" key="3">
    <source>
        <dbReference type="Proteomes" id="UP000483820"/>
    </source>
</evidence>
<dbReference type="KEGG" id="crq:GCK72_021132"/>
<dbReference type="InterPro" id="IPR008906">
    <property type="entry name" value="HATC_C_dom"/>
</dbReference>
<dbReference type="Proteomes" id="UP000483820">
    <property type="component" value="Chromosome V"/>
</dbReference>
<dbReference type="CTD" id="78777120"/>
<protein>
    <recommendedName>
        <fullName evidence="1">HAT C-terminal dimerisation domain-containing protein</fullName>
    </recommendedName>
</protein>
<sequence>MTDNQKENSFTKLLQGYIEKRDIKVKADEAYRDENYRIVMYREDEDKEYEETGRVMCVGCRKILSGKDGSHLRRHTKNSCKMKRKLPDSVENGDLESSLSEVKSRRIDEFTTKQFRQGELSKITTAIAKYGVSSGRSFNHLSSESMKRLVLDISNASSSGGYGEAALKQLPSRNTIQKVSENMAQNLITKLYTYLSRFTENRLHLIIDYGKLVTHYLSVFGSFVDDEFKLQVVPLAFIPTFEGKTANETAKLIKHRLEEYGWTKEQIESCYVTADGGISNIGSHFYSYVRCVSHSVSLLGSKIITPLLIHRKNHLLSSEDLDMLSRLEDVINVSKKVAGYIRWNSTICQSLPRLPTLPSDTRWLNGVKCLKDVMELMENIQPNIQLFSPKGRERIRRLASEDEKLAHSILLVFSPLLTYNQVFQCQNKITLNLVLPAYKHLDNRFKKFLEDDFTGVDMDTIDTDFVKVMSKSAKDFIMDMLPKDMSSVRNSPAPTKNDGVEDLYDLLRDTPQSTCDANNELERYLCEHVDSNYSETLENYWHRKKNEYPALYEAATKLFSVIPSESICESCFSTASYLLDKRRTRLQYSKAELVVMGCQLANKFPHWLDDLA</sequence>
<name>A0A6A5GJR1_CAERE</name>
<dbReference type="AlphaFoldDB" id="A0A6A5GJR1"/>
<comment type="caution">
    <text evidence="2">The sequence shown here is derived from an EMBL/GenBank/DDBJ whole genome shotgun (WGS) entry which is preliminary data.</text>
</comment>
<accession>A0A6A5GJR1</accession>
<dbReference type="InterPro" id="IPR012337">
    <property type="entry name" value="RNaseH-like_sf"/>
</dbReference>
<evidence type="ECO:0000313" key="2">
    <source>
        <dbReference type="EMBL" id="KAF1754569.1"/>
    </source>
</evidence>
<feature type="domain" description="HAT C-terminal dimerisation" evidence="1">
    <location>
        <begin position="520"/>
        <end position="593"/>
    </location>
</feature>
<dbReference type="PANTHER" id="PTHR37432">
    <property type="entry name" value="PROTEIN CBG21304"/>
    <property type="match status" value="1"/>
</dbReference>
<dbReference type="EMBL" id="WUAV01000005">
    <property type="protein sequence ID" value="KAF1754569.1"/>
    <property type="molecule type" value="Genomic_DNA"/>
</dbReference>
<dbReference type="GO" id="GO:0046983">
    <property type="term" value="F:protein dimerization activity"/>
    <property type="evidence" value="ECO:0007669"/>
    <property type="project" value="InterPro"/>
</dbReference>
<dbReference type="GeneID" id="78777120"/>
<dbReference type="RefSeq" id="XP_053582954.1">
    <property type="nucleotide sequence ID" value="XM_053734041.1"/>
</dbReference>
<evidence type="ECO:0000259" key="1">
    <source>
        <dbReference type="Pfam" id="PF05699"/>
    </source>
</evidence>
<dbReference type="PANTHER" id="PTHR37432:SF1">
    <property type="entry name" value="HAT C-TERMINAL DIMERISATION DOMAIN-CONTAINING PROTEIN-RELATED"/>
    <property type="match status" value="1"/>
</dbReference>